<protein>
    <submittedName>
        <fullName evidence="1">Uncharacterized protein</fullName>
    </submittedName>
</protein>
<evidence type="ECO:0000313" key="1">
    <source>
        <dbReference type="EMBL" id="MFD2158792.1"/>
    </source>
</evidence>
<proteinExistence type="predicted"/>
<keyword evidence="2" id="KW-1185">Reference proteome</keyword>
<accession>A0ABW4ZA94</accession>
<organism evidence="1 2">
    <name type="scientific">Rubritalea tangerina</name>
    <dbReference type="NCBI Taxonomy" id="430798"/>
    <lineage>
        <taxon>Bacteria</taxon>
        <taxon>Pseudomonadati</taxon>
        <taxon>Verrucomicrobiota</taxon>
        <taxon>Verrucomicrobiia</taxon>
        <taxon>Verrucomicrobiales</taxon>
        <taxon>Rubritaleaceae</taxon>
        <taxon>Rubritalea</taxon>
    </lineage>
</organism>
<reference evidence="2" key="1">
    <citation type="journal article" date="2019" name="Int. J. Syst. Evol. Microbiol.">
        <title>The Global Catalogue of Microorganisms (GCM) 10K type strain sequencing project: providing services to taxonomists for standard genome sequencing and annotation.</title>
        <authorList>
            <consortium name="The Broad Institute Genomics Platform"/>
            <consortium name="The Broad Institute Genome Sequencing Center for Infectious Disease"/>
            <person name="Wu L."/>
            <person name="Ma J."/>
        </authorList>
    </citation>
    <scope>NUCLEOTIDE SEQUENCE [LARGE SCALE GENOMIC DNA]</scope>
    <source>
        <strain evidence="2">CCUG 57942</strain>
    </source>
</reference>
<gene>
    <name evidence="1" type="ORF">ACFSW8_07785</name>
</gene>
<dbReference type="EMBL" id="JBHUJB010000034">
    <property type="protein sequence ID" value="MFD2158792.1"/>
    <property type="molecule type" value="Genomic_DNA"/>
</dbReference>
<name>A0ABW4ZA94_9BACT</name>
<evidence type="ECO:0000313" key="2">
    <source>
        <dbReference type="Proteomes" id="UP001597389"/>
    </source>
</evidence>
<comment type="caution">
    <text evidence="1">The sequence shown here is derived from an EMBL/GenBank/DDBJ whole genome shotgun (WGS) entry which is preliminary data.</text>
</comment>
<sequence>MQNAHDLEELAPLRASPHFEVVIIRNTISLCTTHIVRPLDSGNAVRVNNRFHCFLREKRAPVLRFLKIEIHRLTAKLTIEYGGKKFKDLIRETIHLRRD</sequence>
<dbReference type="Proteomes" id="UP001597389">
    <property type="component" value="Unassembled WGS sequence"/>
</dbReference>